<evidence type="ECO:0000256" key="4">
    <source>
        <dbReference type="ARBA" id="ARBA00023136"/>
    </source>
</evidence>
<dbReference type="GO" id="GO:0005524">
    <property type="term" value="F:ATP binding"/>
    <property type="evidence" value="ECO:0007669"/>
    <property type="project" value="UniProtKB-KW"/>
</dbReference>
<comment type="subcellular location">
    <subcellularLocation>
        <location evidence="1">Cell membrane</location>
        <topology evidence="1">Multi-pass membrane protein</topology>
    </subcellularLocation>
</comment>
<keyword evidence="5" id="KW-0547">Nucleotide-binding</keyword>
<evidence type="ECO:0000256" key="2">
    <source>
        <dbReference type="ARBA" id="ARBA00022692"/>
    </source>
</evidence>
<dbReference type="SUPFAM" id="SSF90123">
    <property type="entry name" value="ABC transporter transmembrane region"/>
    <property type="match status" value="1"/>
</dbReference>
<keyword evidence="2" id="KW-0812">Transmembrane</keyword>
<keyword evidence="5" id="KW-0067">ATP-binding</keyword>
<dbReference type="AlphaFoldDB" id="A0A6D0IF13"/>
<accession>A0A6D0IF13</accession>
<dbReference type="Gene3D" id="1.20.1560.10">
    <property type="entry name" value="ABC transporter type 1, transmembrane domain"/>
    <property type="match status" value="1"/>
</dbReference>
<name>A0A6D0IF13_ECOLX</name>
<comment type="caution">
    <text evidence="5">The sequence shown here is derived from an EMBL/GenBank/DDBJ whole genome shotgun (WGS) entry which is preliminary data.</text>
</comment>
<dbReference type="Pfam" id="PF00664">
    <property type="entry name" value="ABC_membrane"/>
    <property type="match status" value="1"/>
</dbReference>
<reference evidence="5 6" key="1">
    <citation type="submission" date="2019-12" db="EMBL/GenBank/DDBJ databases">
        <title>Enteriobacteria Tanzani isolates_8377-8380.</title>
        <authorList>
            <person name="Subbiah M."/>
            <person name="Call D."/>
        </authorList>
    </citation>
    <scope>NUCLEOTIDE SEQUENCE [LARGE SCALE GENOMIC DNA]</scope>
    <source>
        <strain evidence="5 6">8380wG1</strain>
    </source>
</reference>
<evidence type="ECO:0000256" key="1">
    <source>
        <dbReference type="ARBA" id="ARBA00004651"/>
    </source>
</evidence>
<gene>
    <name evidence="5" type="ORF">GQA06_24060</name>
</gene>
<evidence type="ECO:0000313" key="5">
    <source>
        <dbReference type="EMBL" id="MWR16843.1"/>
    </source>
</evidence>
<evidence type="ECO:0000256" key="3">
    <source>
        <dbReference type="ARBA" id="ARBA00022989"/>
    </source>
</evidence>
<sequence>MRSFSQLWPTLKRLLAYGSPWRKPLGIAVLMMWVAAAAEVSGPLLISYFIDNMVAKNNLPLKMVAGLAAAYVGLQLFAAGLHYAQSLLFNRAAVGVVQQLRTDVMDAALRQPLSEF</sequence>
<dbReference type="GO" id="GO:0005886">
    <property type="term" value="C:plasma membrane"/>
    <property type="evidence" value="ECO:0007669"/>
    <property type="project" value="UniProtKB-SubCell"/>
</dbReference>
<organism evidence="5 6">
    <name type="scientific">Escherichia coli</name>
    <dbReference type="NCBI Taxonomy" id="562"/>
    <lineage>
        <taxon>Bacteria</taxon>
        <taxon>Pseudomonadati</taxon>
        <taxon>Pseudomonadota</taxon>
        <taxon>Gammaproteobacteria</taxon>
        <taxon>Enterobacterales</taxon>
        <taxon>Enterobacteriaceae</taxon>
        <taxon>Escherichia</taxon>
    </lineage>
</organism>
<evidence type="ECO:0000313" key="6">
    <source>
        <dbReference type="Proteomes" id="UP000430387"/>
    </source>
</evidence>
<keyword evidence="3" id="KW-1133">Transmembrane helix</keyword>
<dbReference type="EMBL" id="WTQJ01001299">
    <property type="protein sequence ID" value="MWR16843.1"/>
    <property type="molecule type" value="Genomic_DNA"/>
</dbReference>
<dbReference type="Proteomes" id="UP000430387">
    <property type="component" value="Unassembled WGS sequence"/>
</dbReference>
<dbReference type="InterPro" id="IPR011527">
    <property type="entry name" value="ABC1_TM_dom"/>
</dbReference>
<dbReference type="GO" id="GO:0140359">
    <property type="term" value="F:ABC-type transporter activity"/>
    <property type="evidence" value="ECO:0007669"/>
    <property type="project" value="InterPro"/>
</dbReference>
<proteinExistence type="predicted"/>
<keyword evidence="4" id="KW-0472">Membrane</keyword>
<dbReference type="PROSITE" id="PS50929">
    <property type="entry name" value="ABC_TM1F"/>
    <property type="match status" value="1"/>
</dbReference>
<dbReference type="InterPro" id="IPR036640">
    <property type="entry name" value="ABC1_TM_sf"/>
</dbReference>
<feature type="non-terminal residue" evidence="5">
    <location>
        <position position="116"/>
    </location>
</feature>
<protein>
    <submittedName>
        <fullName evidence="5">Multidrug ABC transporter ATP-binding protein</fullName>
    </submittedName>
</protein>